<dbReference type="SUPFAM" id="SSF51269">
    <property type="entry name" value="AFP III-like domain"/>
    <property type="match status" value="1"/>
</dbReference>
<dbReference type="AlphaFoldDB" id="A0AAN9VB86"/>
<dbReference type="Gene3D" id="3.90.1210.10">
    <property type="entry name" value="Antifreeze-like/N-acetylneuraminic acid synthase C-terminal domain"/>
    <property type="match status" value="1"/>
</dbReference>
<dbReference type="GO" id="GO:0016051">
    <property type="term" value="P:carbohydrate biosynthetic process"/>
    <property type="evidence" value="ECO:0007669"/>
    <property type="project" value="InterPro"/>
</dbReference>
<dbReference type="SUPFAM" id="SSF51569">
    <property type="entry name" value="Aldolase"/>
    <property type="match status" value="2"/>
</dbReference>
<accession>A0AAN9VB86</accession>
<evidence type="ECO:0000259" key="1">
    <source>
        <dbReference type="PROSITE" id="PS50844"/>
    </source>
</evidence>
<dbReference type="InterPro" id="IPR057736">
    <property type="entry name" value="SAF_PseI/NeuA/NeuB"/>
</dbReference>
<organism evidence="2 3">
    <name type="scientific">Gryllus longicercus</name>
    <dbReference type="NCBI Taxonomy" id="2509291"/>
    <lineage>
        <taxon>Eukaryota</taxon>
        <taxon>Metazoa</taxon>
        <taxon>Ecdysozoa</taxon>
        <taxon>Arthropoda</taxon>
        <taxon>Hexapoda</taxon>
        <taxon>Insecta</taxon>
        <taxon>Pterygota</taxon>
        <taxon>Neoptera</taxon>
        <taxon>Polyneoptera</taxon>
        <taxon>Orthoptera</taxon>
        <taxon>Ensifera</taxon>
        <taxon>Gryllidea</taxon>
        <taxon>Grylloidea</taxon>
        <taxon>Gryllidae</taxon>
        <taxon>Gryllinae</taxon>
        <taxon>Gryllus</taxon>
    </lineage>
</organism>
<name>A0AAN9VB86_9ORTH</name>
<dbReference type="InterPro" id="IPR006190">
    <property type="entry name" value="SAF_AFP_Neu5Ac"/>
</dbReference>
<dbReference type="Gene3D" id="3.20.20.70">
    <property type="entry name" value="Aldolase class I"/>
    <property type="match status" value="2"/>
</dbReference>
<dbReference type="PANTHER" id="PTHR42966">
    <property type="entry name" value="N-ACETYLNEURAMINATE SYNTHASE"/>
    <property type="match status" value="1"/>
</dbReference>
<dbReference type="Pfam" id="PF03102">
    <property type="entry name" value="NeuB"/>
    <property type="match status" value="2"/>
</dbReference>
<dbReference type="Proteomes" id="UP001378592">
    <property type="component" value="Unassembled WGS sequence"/>
</dbReference>
<keyword evidence="3" id="KW-1185">Reference proteome</keyword>
<dbReference type="EMBL" id="JAZDUA010000507">
    <property type="protein sequence ID" value="KAK7791726.1"/>
    <property type="molecule type" value="Genomic_DNA"/>
</dbReference>
<dbReference type="Pfam" id="PF08666">
    <property type="entry name" value="SAF"/>
    <property type="match status" value="1"/>
</dbReference>
<dbReference type="InterPro" id="IPR013785">
    <property type="entry name" value="Aldolase_TIM"/>
</dbReference>
<comment type="caution">
    <text evidence="2">The sequence shown here is derived from an EMBL/GenBank/DDBJ whole genome shotgun (WGS) entry which is preliminary data.</text>
</comment>
<protein>
    <recommendedName>
        <fullName evidence="1">AFP-like domain-containing protein</fullName>
    </recommendedName>
</protein>
<evidence type="ECO:0000313" key="3">
    <source>
        <dbReference type="Proteomes" id="UP001378592"/>
    </source>
</evidence>
<evidence type="ECO:0000313" key="2">
    <source>
        <dbReference type="EMBL" id="KAK7791726.1"/>
    </source>
</evidence>
<dbReference type="InterPro" id="IPR013974">
    <property type="entry name" value="SAF"/>
</dbReference>
<dbReference type="InterPro" id="IPR036732">
    <property type="entry name" value="AFP_Neu5c_C_sf"/>
</dbReference>
<dbReference type="PROSITE" id="PS50844">
    <property type="entry name" value="AFP_LIKE"/>
    <property type="match status" value="1"/>
</dbReference>
<sequence length="429" mass="47915">MCSANDFVISPGYVINKNNPCFVIAEIGQNHQGDIQIAKQLIDASKAAGANCVKFQKSCLTEKFNVAALNRPYTGQHSWGKTYGEHKKYLEFSTEDFKELQSYARNIGIIFSASAMDCVSVDVLHDMDVPFLKIGSGDTNNFPLLEYAATKNRPMVISTGMQDLETVRAVYTLMKKMNANFSLLHCISSYPVPVEQINLEVINLYKSEFPDIQIGYSGHELGTMVSVAAVAMGARDNVVRRESDGFAGPVCSEPIEHMGDELQRLFHVKQVAQQLYTRECKRSTEKSNTNSYVASIFRTNSSGYPVNFDRIIVERHITLDTSWKGTDHKSSLTPVEFSKMVQEIRELEKALGKPEKKRQPSELDCFMKLGKTLVAGKYLKQGIPLQKEDIKIKVADPKGCPAESLNSILGKVLIRDVEEDESIMEDNVV</sequence>
<dbReference type="GO" id="GO:0047444">
    <property type="term" value="F:N-acylneuraminate-9-phosphate synthase activity"/>
    <property type="evidence" value="ECO:0007669"/>
    <property type="project" value="TreeGrafter"/>
</dbReference>
<dbReference type="InterPro" id="IPR051690">
    <property type="entry name" value="PseI-like"/>
</dbReference>
<dbReference type="InterPro" id="IPR013132">
    <property type="entry name" value="PseI/NeuA/B-like_N"/>
</dbReference>
<dbReference type="CDD" id="cd11615">
    <property type="entry name" value="SAF_NeuB_like"/>
    <property type="match status" value="1"/>
</dbReference>
<dbReference type="PANTHER" id="PTHR42966:SF1">
    <property type="entry name" value="SIALIC ACID SYNTHASE"/>
    <property type="match status" value="1"/>
</dbReference>
<proteinExistence type="predicted"/>
<feature type="domain" description="AFP-like" evidence="1">
    <location>
        <begin position="372"/>
        <end position="429"/>
    </location>
</feature>
<gene>
    <name evidence="2" type="ORF">R5R35_009374</name>
</gene>
<reference evidence="2 3" key="1">
    <citation type="submission" date="2024-03" db="EMBL/GenBank/DDBJ databases">
        <title>The genome assembly and annotation of the cricket Gryllus longicercus Weissman &amp; Gray.</title>
        <authorList>
            <person name="Szrajer S."/>
            <person name="Gray D."/>
            <person name="Ylla G."/>
        </authorList>
    </citation>
    <scope>NUCLEOTIDE SEQUENCE [LARGE SCALE GENOMIC DNA]</scope>
    <source>
        <strain evidence="2">DAG 2021-001</strain>
        <tissue evidence="2">Whole body minus gut</tissue>
    </source>
</reference>